<keyword evidence="2" id="KW-0808">Transferase</keyword>
<evidence type="ECO:0000313" key="2">
    <source>
        <dbReference type="EMBL" id="PVZ07759.1"/>
    </source>
</evidence>
<dbReference type="EMBL" id="QEKW01000011">
    <property type="protein sequence ID" value="PVZ07759.1"/>
    <property type="molecule type" value="Genomic_DNA"/>
</dbReference>
<reference evidence="2 3" key="1">
    <citation type="submission" date="2018-04" db="EMBL/GenBank/DDBJ databases">
        <title>Genomic Encyclopedia of Type Strains, Phase IV (KMG-IV): sequencing the most valuable type-strain genomes for metagenomic binning, comparative biology and taxonomic classification.</title>
        <authorList>
            <person name="Goeker M."/>
        </authorList>
    </citation>
    <scope>NUCLEOTIDE SEQUENCE [LARGE SCALE GENOMIC DNA]</scope>
    <source>
        <strain evidence="2 3">DSM 45771</strain>
    </source>
</reference>
<dbReference type="InterPro" id="IPR029063">
    <property type="entry name" value="SAM-dependent_MTases_sf"/>
</dbReference>
<evidence type="ECO:0000259" key="1">
    <source>
        <dbReference type="Pfam" id="PF08241"/>
    </source>
</evidence>
<sequence>MSAVDRLAPLLTVPVPAPSGEAWLDLVNGRPGSRGRVQDFWESGGGARVYDLVLATGDRVRQRLPRFAAGGLVRDFYAVDRRLDLVGGETVLDLACGQGTHTRRLADAVGPSGLVVGADLSPPMLDRAARAVRADNTVLVRADAMDPPLRDDTVDAVSCSLCLHLVPDLDTALAQIARVLKPGGRLAVAVPGQGPGPTRVVIELLGRAAQMRVFGRGELADALVRHGFVRVRTLWESVMHIVDAVAPGAAPPRG</sequence>
<accession>A0A2U1F6G0</accession>
<comment type="caution">
    <text evidence="2">The sequence shown here is derived from an EMBL/GenBank/DDBJ whole genome shotgun (WGS) entry which is preliminary data.</text>
</comment>
<name>A0A2U1F6G0_9PSEU</name>
<dbReference type="GO" id="GO:0008757">
    <property type="term" value="F:S-adenosylmethionine-dependent methyltransferase activity"/>
    <property type="evidence" value="ECO:0007669"/>
    <property type="project" value="InterPro"/>
</dbReference>
<dbReference type="GO" id="GO:0032259">
    <property type="term" value="P:methylation"/>
    <property type="evidence" value="ECO:0007669"/>
    <property type="project" value="UniProtKB-KW"/>
</dbReference>
<organism evidence="2 3">
    <name type="scientific">Actinomycetospora cinnamomea</name>
    <dbReference type="NCBI Taxonomy" id="663609"/>
    <lineage>
        <taxon>Bacteria</taxon>
        <taxon>Bacillati</taxon>
        <taxon>Actinomycetota</taxon>
        <taxon>Actinomycetes</taxon>
        <taxon>Pseudonocardiales</taxon>
        <taxon>Pseudonocardiaceae</taxon>
        <taxon>Actinomycetospora</taxon>
    </lineage>
</organism>
<evidence type="ECO:0000313" key="3">
    <source>
        <dbReference type="Proteomes" id="UP000245639"/>
    </source>
</evidence>
<dbReference type="SUPFAM" id="SSF53335">
    <property type="entry name" value="S-adenosyl-L-methionine-dependent methyltransferases"/>
    <property type="match status" value="1"/>
</dbReference>
<dbReference type="CDD" id="cd02440">
    <property type="entry name" value="AdoMet_MTases"/>
    <property type="match status" value="1"/>
</dbReference>
<gene>
    <name evidence="2" type="ORF">C8D89_111130</name>
</gene>
<dbReference type="OrthoDB" id="3763870at2"/>
<dbReference type="PANTHER" id="PTHR43591">
    <property type="entry name" value="METHYLTRANSFERASE"/>
    <property type="match status" value="1"/>
</dbReference>
<keyword evidence="3" id="KW-1185">Reference proteome</keyword>
<feature type="domain" description="Methyltransferase type 11" evidence="1">
    <location>
        <begin position="92"/>
        <end position="187"/>
    </location>
</feature>
<dbReference type="AlphaFoldDB" id="A0A2U1F6G0"/>
<proteinExistence type="predicted"/>
<keyword evidence="2" id="KW-0489">Methyltransferase</keyword>
<protein>
    <submittedName>
        <fullName evidence="2">Methyltransferase family protein</fullName>
    </submittedName>
</protein>
<dbReference type="Pfam" id="PF08241">
    <property type="entry name" value="Methyltransf_11"/>
    <property type="match status" value="1"/>
</dbReference>
<dbReference type="Proteomes" id="UP000245639">
    <property type="component" value="Unassembled WGS sequence"/>
</dbReference>
<dbReference type="InterPro" id="IPR013216">
    <property type="entry name" value="Methyltransf_11"/>
</dbReference>
<dbReference type="RefSeq" id="WP_116709815.1">
    <property type="nucleotide sequence ID" value="NZ_QEKW01000011.1"/>
</dbReference>
<dbReference type="PANTHER" id="PTHR43591:SF24">
    <property type="entry name" value="2-METHOXY-6-POLYPRENYL-1,4-BENZOQUINOL METHYLASE, MITOCHONDRIAL"/>
    <property type="match status" value="1"/>
</dbReference>
<dbReference type="Gene3D" id="3.40.50.150">
    <property type="entry name" value="Vaccinia Virus protein VP39"/>
    <property type="match status" value="1"/>
</dbReference>